<feature type="coiled-coil region" evidence="1">
    <location>
        <begin position="342"/>
        <end position="369"/>
    </location>
</feature>
<dbReference type="Proteomes" id="UP001463665">
    <property type="component" value="Chromosome"/>
</dbReference>
<evidence type="ECO:0000256" key="2">
    <source>
        <dbReference type="SAM" id="MobiDB-lite"/>
    </source>
</evidence>
<evidence type="ECO:0000313" key="5">
    <source>
        <dbReference type="Proteomes" id="UP001463665"/>
    </source>
</evidence>
<gene>
    <name evidence="4" type="ORF">AAFP95_03140</name>
</gene>
<keyword evidence="1" id="KW-0175">Coiled coil</keyword>
<accession>A0AAU6WR24</accession>
<feature type="transmembrane region" description="Helical" evidence="3">
    <location>
        <begin position="298"/>
        <end position="322"/>
    </location>
</feature>
<evidence type="ECO:0000256" key="3">
    <source>
        <dbReference type="SAM" id="Phobius"/>
    </source>
</evidence>
<keyword evidence="3" id="KW-0472">Membrane</keyword>
<feature type="transmembrane region" description="Helical" evidence="3">
    <location>
        <begin position="166"/>
        <end position="185"/>
    </location>
</feature>
<proteinExistence type="predicted"/>
<dbReference type="EMBL" id="CP154834">
    <property type="protein sequence ID" value="XAO75014.1"/>
    <property type="molecule type" value="Genomic_DNA"/>
</dbReference>
<feature type="transmembrane region" description="Helical" evidence="3">
    <location>
        <begin position="252"/>
        <end position="271"/>
    </location>
</feature>
<keyword evidence="3" id="KW-1133">Transmembrane helix</keyword>
<evidence type="ECO:0000313" key="4">
    <source>
        <dbReference type="EMBL" id="XAO75014.1"/>
    </source>
</evidence>
<dbReference type="RefSeq" id="WP_345766903.1">
    <property type="nucleotide sequence ID" value="NZ_CP154834.1"/>
</dbReference>
<keyword evidence="3" id="KW-0812">Transmembrane</keyword>
<feature type="compositionally biased region" description="Basic and acidic residues" evidence="2">
    <location>
        <begin position="44"/>
        <end position="60"/>
    </location>
</feature>
<organism evidence="4 5">
    <name type="scientific">Chryseobacterium endophyticum</name>
    <dbReference type="NCBI Taxonomy" id="1854762"/>
    <lineage>
        <taxon>Bacteria</taxon>
        <taxon>Pseudomonadati</taxon>
        <taxon>Bacteroidota</taxon>
        <taxon>Flavobacteriia</taxon>
        <taxon>Flavobacteriales</taxon>
        <taxon>Weeksellaceae</taxon>
        <taxon>Chryseobacterium group</taxon>
        <taxon>Chryseobacterium</taxon>
    </lineage>
</organism>
<feature type="region of interest" description="Disordered" evidence="2">
    <location>
        <begin position="19"/>
        <end position="66"/>
    </location>
</feature>
<evidence type="ECO:0000256" key="1">
    <source>
        <dbReference type="SAM" id="Coils"/>
    </source>
</evidence>
<name>A0AAU6WR24_9FLAO</name>
<reference evidence="4 5" key="1">
    <citation type="submission" date="2024-04" db="EMBL/GenBank/DDBJ databases">
        <title>Genome sequencing and assembly of rice foliar adapted Chryseobacterium endophyticum OsEnb-ALM-A6.</title>
        <authorList>
            <person name="Kumar S."/>
            <person name="Javed M."/>
            <person name="Chouhan V."/>
            <person name="Charishma K."/>
            <person name="Patel A."/>
            <person name="Kumar M."/>
            <person name="Sahu K.P."/>
            <person name="Kumar A."/>
        </authorList>
    </citation>
    <scope>NUCLEOTIDE SEQUENCE [LARGE SCALE GENOMIC DNA]</scope>
    <source>
        <strain evidence="4 5">OsEnb-ALM-A6</strain>
    </source>
</reference>
<keyword evidence="5" id="KW-1185">Reference proteome</keyword>
<sequence>MNLKTKHYGYLQHKNLFRLKPAPAEPAQEELPKAEVNPDDESLEESRRRTYHESGYRDSSRTSGNHSTLSICLDAVYSKFQNEEKEMVEKQQKLKESYVNEQKNRETEIKALTVSQETREEQLKTKNTEIENHQHTIENLKAEILDLPRNPEKYNVKAGRGASAKFWIGTILLIPITLYLATFYISTSYSAFFKSFDAKSTVIQSVLDANAWMKAWNDGFIEVAFVTLIPFVFLGLGFLIHMFGENKTKINYIKLAMLFIVTFIFDAILAYEIESKLYELNRTFESPSFYLKIAFTKIQFWGIIFAGFVVYVIWGLVFDFIMKEHREKDRIKNEQEIRQKKVEFFQEKINTLKKEIEEIIANIGNTKEVIIKTRGRIEELQNIIDGVIIPTKDYKLYASEYVQGWITFIGEKIAVSKTEKQTMIDSCIETYTTNLETVGANSDNQNLVYLSSL</sequence>
<feature type="transmembrane region" description="Helical" evidence="3">
    <location>
        <begin position="220"/>
        <end position="240"/>
    </location>
</feature>
<protein>
    <submittedName>
        <fullName evidence="4">Beta-carotene 15,15'-monooxygenase</fullName>
    </submittedName>
</protein>
<dbReference type="AlphaFoldDB" id="A0AAU6WR24"/>